<keyword evidence="1" id="KW-0732">Signal</keyword>
<keyword evidence="3" id="KW-1185">Reference proteome</keyword>
<name>A0A8R7K4D7_TRIUA</name>
<feature type="signal peptide" evidence="1">
    <location>
        <begin position="1"/>
        <end position="23"/>
    </location>
</feature>
<reference evidence="2" key="3">
    <citation type="submission" date="2022-06" db="UniProtKB">
        <authorList>
            <consortium name="EnsemblPlants"/>
        </authorList>
    </citation>
    <scope>IDENTIFICATION</scope>
</reference>
<dbReference type="EnsemblPlants" id="TuG1812G0100004253.01.T01">
    <property type="protein sequence ID" value="TuG1812G0100004253.01.T01.cds381881"/>
    <property type="gene ID" value="TuG1812G0100004253.01"/>
</dbReference>
<proteinExistence type="predicted"/>
<accession>A0A8R7K4D7</accession>
<organism evidence="2 3">
    <name type="scientific">Triticum urartu</name>
    <name type="common">Red wild einkorn</name>
    <name type="synonym">Crithodium urartu</name>
    <dbReference type="NCBI Taxonomy" id="4572"/>
    <lineage>
        <taxon>Eukaryota</taxon>
        <taxon>Viridiplantae</taxon>
        <taxon>Streptophyta</taxon>
        <taxon>Embryophyta</taxon>
        <taxon>Tracheophyta</taxon>
        <taxon>Spermatophyta</taxon>
        <taxon>Magnoliopsida</taxon>
        <taxon>Liliopsida</taxon>
        <taxon>Poales</taxon>
        <taxon>Poaceae</taxon>
        <taxon>BOP clade</taxon>
        <taxon>Pooideae</taxon>
        <taxon>Triticodae</taxon>
        <taxon>Triticeae</taxon>
        <taxon>Triticinae</taxon>
        <taxon>Triticum</taxon>
    </lineage>
</organism>
<dbReference type="AlphaFoldDB" id="A0A8R7K4D7"/>
<reference evidence="2" key="2">
    <citation type="submission" date="2018-03" db="EMBL/GenBank/DDBJ databases">
        <title>The Triticum urartu genome reveals the dynamic nature of wheat genome evolution.</title>
        <authorList>
            <person name="Ling H."/>
            <person name="Ma B."/>
            <person name="Shi X."/>
            <person name="Liu H."/>
            <person name="Dong L."/>
            <person name="Sun H."/>
            <person name="Cao Y."/>
            <person name="Gao Q."/>
            <person name="Zheng S."/>
            <person name="Li Y."/>
            <person name="Yu Y."/>
            <person name="Du H."/>
            <person name="Qi M."/>
            <person name="Li Y."/>
            <person name="Yu H."/>
            <person name="Cui Y."/>
            <person name="Wang N."/>
            <person name="Chen C."/>
            <person name="Wu H."/>
            <person name="Zhao Y."/>
            <person name="Zhang J."/>
            <person name="Li Y."/>
            <person name="Zhou W."/>
            <person name="Zhang B."/>
            <person name="Hu W."/>
            <person name="Eijk M."/>
            <person name="Tang J."/>
            <person name="Witsenboer H."/>
            <person name="Zhao S."/>
            <person name="Li Z."/>
            <person name="Zhang A."/>
            <person name="Wang D."/>
            <person name="Liang C."/>
        </authorList>
    </citation>
    <scope>NUCLEOTIDE SEQUENCE [LARGE SCALE GENOMIC DNA]</scope>
    <source>
        <strain evidence="2">cv. G1812</strain>
    </source>
</reference>
<evidence type="ECO:0000256" key="1">
    <source>
        <dbReference type="SAM" id="SignalP"/>
    </source>
</evidence>
<dbReference type="Proteomes" id="UP000015106">
    <property type="component" value="Chromosome 1"/>
</dbReference>
<evidence type="ECO:0000313" key="3">
    <source>
        <dbReference type="Proteomes" id="UP000015106"/>
    </source>
</evidence>
<feature type="chain" id="PRO_5035894488" evidence="1">
    <location>
        <begin position="24"/>
        <end position="80"/>
    </location>
</feature>
<protein>
    <submittedName>
        <fullName evidence="2">Uncharacterized protein</fullName>
    </submittedName>
</protein>
<dbReference type="Gramene" id="TuG1812G0100004253.01.T01">
    <property type="protein sequence ID" value="TuG1812G0100004253.01.T01.cds381881"/>
    <property type="gene ID" value="TuG1812G0100004253.01"/>
</dbReference>
<evidence type="ECO:0000313" key="2">
    <source>
        <dbReference type="EnsemblPlants" id="TuG1812G0100004253.01.T01.cds381881"/>
    </source>
</evidence>
<sequence length="80" mass="8795">MKRSSLACAAIGLLVAFGWLAAAGDCSLSLKFCVMRDCKTKGEFWKWKPDCFCCVVQPGVPCWHTVKECQANCRACSPKC</sequence>
<reference evidence="3" key="1">
    <citation type="journal article" date="2013" name="Nature">
        <title>Draft genome of the wheat A-genome progenitor Triticum urartu.</title>
        <authorList>
            <person name="Ling H.Q."/>
            <person name="Zhao S."/>
            <person name="Liu D."/>
            <person name="Wang J."/>
            <person name="Sun H."/>
            <person name="Zhang C."/>
            <person name="Fan H."/>
            <person name="Li D."/>
            <person name="Dong L."/>
            <person name="Tao Y."/>
            <person name="Gao C."/>
            <person name="Wu H."/>
            <person name="Li Y."/>
            <person name="Cui Y."/>
            <person name="Guo X."/>
            <person name="Zheng S."/>
            <person name="Wang B."/>
            <person name="Yu K."/>
            <person name="Liang Q."/>
            <person name="Yang W."/>
            <person name="Lou X."/>
            <person name="Chen J."/>
            <person name="Feng M."/>
            <person name="Jian J."/>
            <person name="Zhang X."/>
            <person name="Luo G."/>
            <person name="Jiang Y."/>
            <person name="Liu J."/>
            <person name="Wang Z."/>
            <person name="Sha Y."/>
            <person name="Zhang B."/>
            <person name="Wu H."/>
            <person name="Tang D."/>
            <person name="Shen Q."/>
            <person name="Xue P."/>
            <person name="Zou S."/>
            <person name="Wang X."/>
            <person name="Liu X."/>
            <person name="Wang F."/>
            <person name="Yang Y."/>
            <person name="An X."/>
            <person name="Dong Z."/>
            <person name="Zhang K."/>
            <person name="Zhang X."/>
            <person name="Luo M.C."/>
            <person name="Dvorak J."/>
            <person name="Tong Y."/>
            <person name="Wang J."/>
            <person name="Yang H."/>
            <person name="Li Z."/>
            <person name="Wang D."/>
            <person name="Zhang A."/>
            <person name="Wang J."/>
        </authorList>
    </citation>
    <scope>NUCLEOTIDE SEQUENCE</scope>
    <source>
        <strain evidence="3">cv. G1812</strain>
    </source>
</reference>